<organism evidence="2 3">
    <name type="scientific">Nocardioides panacihumi</name>
    <dbReference type="NCBI Taxonomy" id="400774"/>
    <lineage>
        <taxon>Bacteria</taxon>
        <taxon>Bacillati</taxon>
        <taxon>Actinomycetota</taxon>
        <taxon>Actinomycetes</taxon>
        <taxon>Propionibacteriales</taxon>
        <taxon>Nocardioidaceae</taxon>
        <taxon>Nocardioides</taxon>
    </lineage>
</organism>
<evidence type="ECO:0000313" key="2">
    <source>
        <dbReference type="EMBL" id="GAA1956548.1"/>
    </source>
</evidence>
<keyword evidence="1" id="KW-0812">Transmembrane</keyword>
<feature type="transmembrane region" description="Helical" evidence="1">
    <location>
        <begin position="21"/>
        <end position="43"/>
    </location>
</feature>
<protein>
    <submittedName>
        <fullName evidence="2">Uncharacterized protein</fullName>
    </submittedName>
</protein>
<reference evidence="2 3" key="1">
    <citation type="journal article" date="2019" name="Int. J. Syst. Evol. Microbiol.">
        <title>The Global Catalogue of Microorganisms (GCM) 10K type strain sequencing project: providing services to taxonomists for standard genome sequencing and annotation.</title>
        <authorList>
            <consortium name="The Broad Institute Genomics Platform"/>
            <consortium name="The Broad Institute Genome Sequencing Center for Infectious Disease"/>
            <person name="Wu L."/>
            <person name="Ma J."/>
        </authorList>
    </citation>
    <scope>NUCLEOTIDE SEQUENCE [LARGE SCALE GENOMIC DNA]</scope>
    <source>
        <strain evidence="2 3">JCM 15309</strain>
    </source>
</reference>
<keyword evidence="1" id="KW-1133">Transmembrane helix</keyword>
<sequence length="73" mass="7181">MSFWQGPAAIGLPSDDDEDTAMTRSLAITAYLVALCSAAALVVGAPVPVVGVADLGVGVALALASVGARRARG</sequence>
<comment type="caution">
    <text evidence="2">The sequence shown here is derived from an EMBL/GenBank/DDBJ whole genome shotgun (WGS) entry which is preliminary data.</text>
</comment>
<dbReference type="EMBL" id="BAAAPB010000001">
    <property type="protein sequence ID" value="GAA1956548.1"/>
    <property type="molecule type" value="Genomic_DNA"/>
</dbReference>
<proteinExistence type="predicted"/>
<evidence type="ECO:0000256" key="1">
    <source>
        <dbReference type="SAM" id="Phobius"/>
    </source>
</evidence>
<gene>
    <name evidence="2" type="ORF">GCM10009798_14890</name>
</gene>
<name>A0ABN2QQC8_9ACTN</name>
<dbReference type="Proteomes" id="UP001500571">
    <property type="component" value="Unassembled WGS sequence"/>
</dbReference>
<evidence type="ECO:0000313" key="3">
    <source>
        <dbReference type="Proteomes" id="UP001500571"/>
    </source>
</evidence>
<accession>A0ABN2QQC8</accession>
<keyword evidence="3" id="KW-1185">Reference proteome</keyword>
<dbReference type="RefSeq" id="WP_344043979.1">
    <property type="nucleotide sequence ID" value="NZ_BAAAPB010000001.1"/>
</dbReference>
<keyword evidence="1" id="KW-0472">Membrane</keyword>